<gene>
    <name evidence="3" type="ORF">SAMN05421823_105257</name>
</gene>
<feature type="coiled-coil region" evidence="1">
    <location>
        <begin position="62"/>
        <end position="89"/>
    </location>
</feature>
<dbReference type="Proteomes" id="UP000198510">
    <property type="component" value="Unassembled WGS sequence"/>
</dbReference>
<feature type="transmembrane region" description="Helical" evidence="2">
    <location>
        <begin position="41"/>
        <end position="61"/>
    </location>
</feature>
<dbReference type="Pfam" id="PF19579">
    <property type="entry name" value="FtsL_2"/>
    <property type="match status" value="1"/>
</dbReference>
<proteinExistence type="predicted"/>
<accession>A0A1G9JB42</accession>
<evidence type="ECO:0008006" key="5">
    <source>
        <dbReference type="Google" id="ProtNLM"/>
    </source>
</evidence>
<dbReference type="RefSeq" id="WP_089683388.1">
    <property type="nucleotide sequence ID" value="NZ_FNFO01000005.1"/>
</dbReference>
<dbReference type="EMBL" id="FNFO01000005">
    <property type="protein sequence ID" value="SDL34512.1"/>
    <property type="molecule type" value="Genomic_DNA"/>
</dbReference>
<keyword evidence="2" id="KW-0812">Transmembrane</keyword>
<evidence type="ECO:0000313" key="4">
    <source>
        <dbReference type="Proteomes" id="UP000198510"/>
    </source>
</evidence>
<keyword evidence="2" id="KW-0472">Membrane</keyword>
<organism evidence="3 4">
    <name type="scientific">Catalinimonas alkaloidigena</name>
    <dbReference type="NCBI Taxonomy" id="1075417"/>
    <lineage>
        <taxon>Bacteria</taxon>
        <taxon>Pseudomonadati</taxon>
        <taxon>Bacteroidota</taxon>
        <taxon>Cytophagia</taxon>
        <taxon>Cytophagales</taxon>
        <taxon>Catalimonadaceae</taxon>
        <taxon>Catalinimonas</taxon>
    </lineage>
</organism>
<sequence>MATNRLKSPPKTKTPGSGLFGRLRGGSWLRTIASRGFSVRYVPHLLFLVLLGLLYIANSHYANKTYRKLARLDAQVEDLRVDYTSQKAKYMFYSKQSEVARRIREQNLGLVESARPPLKIVVPKDEY</sequence>
<protein>
    <recommendedName>
        <fullName evidence="5">Cell division protein FtsL</fullName>
    </recommendedName>
</protein>
<dbReference type="OrthoDB" id="981249at2"/>
<dbReference type="AlphaFoldDB" id="A0A1G9JB42"/>
<keyword evidence="1" id="KW-0175">Coiled coil</keyword>
<dbReference type="STRING" id="1075417.SAMN05421823_105257"/>
<evidence type="ECO:0000256" key="2">
    <source>
        <dbReference type="SAM" id="Phobius"/>
    </source>
</evidence>
<keyword evidence="2" id="KW-1133">Transmembrane helix</keyword>
<evidence type="ECO:0000256" key="1">
    <source>
        <dbReference type="SAM" id="Coils"/>
    </source>
</evidence>
<dbReference type="InterPro" id="IPR045755">
    <property type="entry name" value="FtsL-like"/>
</dbReference>
<reference evidence="3 4" key="1">
    <citation type="submission" date="2016-10" db="EMBL/GenBank/DDBJ databases">
        <authorList>
            <person name="de Groot N.N."/>
        </authorList>
    </citation>
    <scope>NUCLEOTIDE SEQUENCE [LARGE SCALE GENOMIC DNA]</scope>
    <source>
        <strain evidence="3 4">DSM 25186</strain>
    </source>
</reference>
<keyword evidence="4" id="KW-1185">Reference proteome</keyword>
<name>A0A1G9JB42_9BACT</name>
<evidence type="ECO:0000313" key="3">
    <source>
        <dbReference type="EMBL" id="SDL34512.1"/>
    </source>
</evidence>